<name>T1RQ10_GLAPU</name>
<dbReference type="SUPFAM" id="SSF53448">
    <property type="entry name" value="Nucleotide-diphospho-sugar transferases"/>
    <property type="match status" value="1"/>
</dbReference>
<dbReference type="EMBL" id="CP071491">
    <property type="protein sequence ID" value="QSX17701.1"/>
    <property type="molecule type" value="Genomic_DNA"/>
</dbReference>
<protein>
    <recommendedName>
        <fullName evidence="3">Glycosyltransferase</fullName>
    </recommendedName>
</protein>
<dbReference type="InterPro" id="IPR029044">
    <property type="entry name" value="Nucleotide-diphossugar_trans"/>
</dbReference>
<dbReference type="RefSeq" id="WP_021119087.1">
    <property type="nucleotide sequence ID" value="NZ_CP069308.1"/>
</dbReference>
<dbReference type="Pfam" id="PF06306">
    <property type="entry name" value="CgtA"/>
    <property type="match status" value="1"/>
</dbReference>
<gene>
    <name evidence="1" type="primary">funE2</name>
    <name evidence="2" type="ORF">J1G54_03985</name>
</gene>
<dbReference type="AlphaFoldDB" id="T1RQ10"/>
<organism evidence="1">
    <name type="scientific">Glaesserella parasuis</name>
    <name type="common">Haemophilus parasuis</name>
    <dbReference type="NCBI Taxonomy" id="738"/>
    <lineage>
        <taxon>Bacteria</taxon>
        <taxon>Pseudomonadati</taxon>
        <taxon>Pseudomonadota</taxon>
        <taxon>Gammaproteobacteria</taxon>
        <taxon>Pasteurellales</taxon>
        <taxon>Pasteurellaceae</taxon>
        <taxon>Glaesserella</taxon>
    </lineage>
</organism>
<dbReference type="Gene3D" id="3.90.550.10">
    <property type="entry name" value="Spore Coat Polysaccharide Biosynthesis Protein SpsA, Chain A"/>
    <property type="match status" value="1"/>
</dbReference>
<reference evidence="1" key="2">
    <citation type="submission" date="2013-03" db="EMBL/GenBank/DDBJ databases">
        <authorList>
            <person name="Howell K."/>
            <person name="Weinert L."/>
            <person name="Luan S.-L."/>
            <person name="Peters S."/>
            <person name="Aragon V."/>
            <person name="Angen O."/>
            <person name="Tucker A.W."/>
            <person name="Maskell D.J."/>
        </authorList>
    </citation>
    <scope>NUCLEOTIDE SEQUENCE</scope>
    <source>
        <strain evidence="1">SW140</strain>
    </source>
</reference>
<sequence length="343" mass="40966">MEEKEYINLIEEPKVDFSCFDSKSREDGISGFMRLRNEGEFLSLAIESWLPILDELIIVYNNCQDNTEEIALRYARLYPEKIKVFHYLPIVYPQGSQKYKELASSDFHSLVNYYNFALSKTTKKWAIKIDGDQILYKGSVIRQKYEELRLNKPNHIQLLSGVNLIDNYGKLYVPSSARFCNFYGDLWLFRVDKDTIFKKGQEWEYLDLSNRTYVDTIFVHYHLKFMKNDYGIGNYELDENPNSRYYPLYLVFLIMLRLIPLEKIAKETSMPIIDCEDLSIQRSRYYRKEAWDYLNQKNASFSFSRFIKEFYIYLRAHTKLRVVVNILIRVLRPLKKVIDKSKL</sequence>
<evidence type="ECO:0000313" key="1">
    <source>
        <dbReference type="EMBL" id="AGM38642.1"/>
    </source>
</evidence>
<evidence type="ECO:0000313" key="2">
    <source>
        <dbReference type="EMBL" id="QSX17701.1"/>
    </source>
</evidence>
<dbReference type="InterPro" id="IPR010446">
    <property type="entry name" value="GalNAc_Trfase_b"/>
</dbReference>
<evidence type="ECO:0008006" key="3">
    <source>
        <dbReference type="Google" id="ProtNLM"/>
    </source>
</evidence>
<dbReference type="Proteomes" id="UP000662736">
    <property type="component" value="Chromosome"/>
</dbReference>
<dbReference type="EMBL" id="KC795300">
    <property type="protein sequence ID" value="AGM38642.1"/>
    <property type="molecule type" value="Genomic_DNA"/>
</dbReference>
<proteinExistence type="predicted"/>
<accession>T1RQ10</accession>
<reference evidence="2" key="3">
    <citation type="submission" date="2021-03" db="EMBL/GenBank/DDBJ databases">
        <title>Characterization of a novel Integrative Conjugative Element in Glaesserella parasuis.</title>
        <authorList>
            <person name="Hu G."/>
            <person name="Sun H."/>
        </authorList>
    </citation>
    <scope>NUCLEOTIDE SEQUENCE</scope>
    <source>
        <strain evidence="2">GHP1807</strain>
    </source>
</reference>
<reference evidence="1" key="1">
    <citation type="journal article" date="2013" name="J. Bacteriol.">
        <title>Gene content and diversity of the loci encoding biosynthesis of capsular polysaccharides of the 15 serovar reference strains of Haemophilus parasuis.</title>
        <authorList>
            <consortium name="BRaDP1T Consortium"/>
            <person name="Howell K.J."/>
            <person name="Weinert L.A."/>
            <person name="Luan S.L."/>
            <person name="Peters S.E."/>
            <person name="Chaudhuri R.R."/>
            <person name="Harris D."/>
            <person name="Angen O."/>
            <person name="Aragon V."/>
            <person name="Parkhill J."/>
            <person name="Langford P.R."/>
            <person name="Rycroft A.N."/>
            <person name="Wren B.W."/>
            <person name="Tucker A.W."/>
            <person name="Maskell D.J."/>
        </authorList>
    </citation>
    <scope>NUCLEOTIDE SEQUENCE</scope>
    <source>
        <strain evidence="1">SW140</strain>
    </source>
</reference>